<reference evidence="1" key="1">
    <citation type="journal article" date="2020" name="Nature">
        <title>Giant virus diversity and host interactions through global metagenomics.</title>
        <authorList>
            <person name="Schulz F."/>
            <person name="Roux S."/>
            <person name="Paez-Espino D."/>
            <person name="Jungbluth S."/>
            <person name="Walsh D.A."/>
            <person name="Denef V.J."/>
            <person name="McMahon K.D."/>
            <person name="Konstantinidis K.T."/>
            <person name="Eloe-Fadrosh E.A."/>
            <person name="Kyrpides N.C."/>
            <person name="Woyke T."/>
        </authorList>
    </citation>
    <scope>NUCLEOTIDE SEQUENCE</scope>
    <source>
        <strain evidence="1">GVMAG-M-3300009149-34</strain>
    </source>
</reference>
<dbReference type="InterPro" id="IPR043913">
    <property type="entry name" value="DUF5764"/>
</dbReference>
<evidence type="ECO:0000313" key="1">
    <source>
        <dbReference type="EMBL" id="QHT30224.1"/>
    </source>
</evidence>
<dbReference type="Pfam" id="PF19068">
    <property type="entry name" value="DUF5764"/>
    <property type="match status" value="1"/>
</dbReference>
<accession>A0A6C0EM11</accession>
<dbReference type="AlphaFoldDB" id="A0A6C0EM11"/>
<organism evidence="1">
    <name type="scientific">viral metagenome</name>
    <dbReference type="NCBI Taxonomy" id="1070528"/>
    <lineage>
        <taxon>unclassified sequences</taxon>
        <taxon>metagenomes</taxon>
        <taxon>organismal metagenomes</taxon>
    </lineage>
</organism>
<sequence length="392" mass="44763">MDDYNTSVLSEAKNEYSANLVNILTPLLIQGLQSIFKEACSLCKDNDEYDKYLMTFQNFLTRVPKWNQELIDNETKRIIQQSKCNYLEDLLTCVHITQLKVLTSIRVATKQKKIDIDIPKISDFIHKVYIKCARKCYSNVYLFETDIEPLTQQKNFRECETICKECILNTVRESMPIEKILRAYMDETTEEEIVEEEIVEPVKVTDDSNNLQESISAEVKEEIKKAADAIKSGVDNTKSDDAAKVFEDKKDGQLKLEIEETIKDLENKLQIEKEVITPVKIATEVPADVKTNTITFNDTDSVINYNKNFSSTNNPPAEDIAAPKTIDRLEKISKIRNDQRKLDEAEEDDDDGDKLTIFSDTPSLKLDALDVQVLDNNLSLKKPPLLTGVETL</sequence>
<dbReference type="EMBL" id="MN738893">
    <property type="protein sequence ID" value="QHT30224.1"/>
    <property type="molecule type" value="Genomic_DNA"/>
</dbReference>
<protein>
    <submittedName>
        <fullName evidence="1">Uncharacterized protein</fullName>
    </submittedName>
</protein>
<proteinExistence type="predicted"/>
<name>A0A6C0EM11_9ZZZZ</name>